<sequence length="62" mass="6406">MERAAAMSRARMGQLPAAMEQHYPCEAALARTLLSLAPQARPTAGQLLGILQVGMPCGAGGI</sequence>
<dbReference type="Proteomes" id="UP000485058">
    <property type="component" value="Unassembled WGS sequence"/>
</dbReference>
<organism evidence="1 2">
    <name type="scientific">Haematococcus lacustris</name>
    <name type="common">Green alga</name>
    <name type="synonym">Haematococcus pluvialis</name>
    <dbReference type="NCBI Taxonomy" id="44745"/>
    <lineage>
        <taxon>Eukaryota</taxon>
        <taxon>Viridiplantae</taxon>
        <taxon>Chlorophyta</taxon>
        <taxon>core chlorophytes</taxon>
        <taxon>Chlorophyceae</taxon>
        <taxon>CS clade</taxon>
        <taxon>Chlamydomonadales</taxon>
        <taxon>Haematococcaceae</taxon>
        <taxon>Haematococcus</taxon>
    </lineage>
</organism>
<keyword evidence="2" id="KW-1185">Reference proteome</keyword>
<protein>
    <submittedName>
        <fullName evidence="1">Protein kinase domain-containing protein</fullName>
    </submittedName>
</protein>
<evidence type="ECO:0000313" key="2">
    <source>
        <dbReference type="Proteomes" id="UP000485058"/>
    </source>
</evidence>
<name>A0A699Z2Z1_HAELA</name>
<reference evidence="1 2" key="1">
    <citation type="submission" date="2020-02" db="EMBL/GenBank/DDBJ databases">
        <title>Draft genome sequence of Haematococcus lacustris strain NIES-144.</title>
        <authorList>
            <person name="Morimoto D."/>
            <person name="Nakagawa S."/>
            <person name="Yoshida T."/>
            <person name="Sawayama S."/>
        </authorList>
    </citation>
    <scope>NUCLEOTIDE SEQUENCE [LARGE SCALE GENOMIC DNA]</scope>
    <source>
        <strain evidence="1 2">NIES-144</strain>
    </source>
</reference>
<accession>A0A699Z2Z1</accession>
<dbReference type="EMBL" id="BLLF01000650">
    <property type="protein sequence ID" value="GFH13768.1"/>
    <property type="molecule type" value="Genomic_DNA"/>
</dbReference>
<evidence type="ECO:0000313" key="1">
    <source>
        <dbReference type="EMBL" id="GFH13768.1"/>
    </source>
</evidence>
<dbReference type="AlphaFoldDB" id="A0A699Z2Z1"/>
<dbReference type="GO" id="GO:0016301">
    <property type="term" value="F:kinase activity"/>
    <property type="evidence" value="ECO:0007669"/>
    <property type="project" value="UniProtKB-KW"/>
</dbReference>
<keyword evidence="1" id="KW-0418">Kinase</keyword>
<keyword evidence="1" id="KW-0808">Transferase</keyword>
<comment type="caution">
    <text evidence="1">The sequence shown here is derived from an EMBL/GenBank/DDBJ whole genome shotgun (WGS) entry which is preliminary data.</text>
</comment>
<feature type="non-terminal residue" evidence="1">
    <location>
        <position position="1"/>
    </location>
</feature>
<proteinExistence type="predicted"/>
<gene>
    <name evidence="1" type="ORF">HaLaN_09713</name>
</gene>